<organism evidence="1 2">
    <name type="scientific">Methanogenium organophilum</name>
    <dbReference type="NCBI Taxonomy" id="2199"/>
    <lineage>
        <taxon>Archaea</taxon>
        <taxon>Methanobacteriati</taxon>
        <taxon>Methanobacteriota</taxon>
        <taxon>Stenosarchaea group</taxon>
        <taxon>Methanomicrobia</taxon>
        <taxon>Methanomicrobiales</taxon>
        <taxon>Methanomicrobiaceae</taxon>
        <taxon>Methanogenium</taxon>
    </lineage>
</organism>
<evidence type="ECO:0000313" key="2">
    <source>
        <dbReference type="Proteomes" id="UP001163096"/>
    </source>
</evidence>
<dbReference type="KEGG" id="mou:OU421_02100"/>
<evidence type="ECO:0000313" key="1">
    <source>
        <dbReference type="EMBL" id="WAI01685.1"/>
    </source>
</evidence>
<dbReference type="AlphaFoldDB" id="A0A9X9S6A9"/>
<proteinExistence type="predicted"/>
<reference evidence="1" key="1">
    <citation type="submission" date="2022-11" db="EMBL/GenBank/DDBJ databases">
        <title>Complete genome sequence of Methanogenium organophilum DSM 3596.</title>
        <authorList>
            <person name="Chen S.-C."/>
            <person name="Lai S.-J."/>
            <person name="You Y.-T."/>
        </authorList>
    </citation>
    <scope>NUCLEOTIDE SEQUENCE</scope>
    <source>
        <strain evidence="1">DSM 3596</strain>
    </source>
</reference>
<dbReference type="RefSeq" id="WP_268186946.1">
    <property type="nucleotide sequence ID" value="NZ_CP113361.1"/>
</dbReference>
<name>A0A9X9S6A9_METOG</name>
<gene>
    <name evidence="1" type="ORF">OU421_02100</name>
</gene>
<keyword evidence="2" id="KW-1185">Reference proteome</keyword>
<dbReference type="Proteomes" id="UP001163096">
    <property type="component" value="Chromosome"/>
</dbReference>
<dbReference type="GeneID" id="76833856"/>
<accession>A0A9X9S6A9</accession>
<sequence>MKYVRQTRWVIVAVFIFLTICMPVFAQEGAGAGSDPGLGVGYAGESSGQKNVSLQEQVSIREQTTARVLECGPDEACNATSLREMVTSRNQVYQAETNGAVPPVNVTGMAVYAFRAAAPLTGASSPDLVRLAEEINGSVQNAVQYEAQMRSQNAFMVFLFGGDQASADAIMQHVIQNRVRIEEMNRLIDGCGCDPETAAILREQVQVMELEQARFEELAAAEKAKRGLFGIFG</sequence>
<dbReference type="EMBL" id="CP113361">
    <property type="protein sequence ID" value="WAI01685.1"/>
    <property type="molecule type" value="Genomic_DNA"/>
</dbReference>
<protein>
    <submittedName>
        <fullName evidence="1">Uncharacterized protein</fullName>
    </submittedName>
</protein>